<feature type="compositionally biased region" description="Basic and acidic residues" evidence="1">
    <location>
        <begin position="303"/>
        <end position="320"/>
    </location>
</feature>
<proteinExistence type="predicted"/>
<dbReference type="Proteomes" id="UP001241169">
    <property type="component" value="Unassembled WGS sequence"/>
</dbReference>
<accession>A0ABQ9T378</accession>
<feature type="region of interest" description="Disordered" evidence="1">
    <location>
        <begin position="273"/>
        <end position="346"/>
    </location>
</feature>
<name>A0ABQ9T378_9PEZI</name>
<dbReference type="GeneID" id="85368396"/>
<comment type="caution">
    <text evidence="2">The sequence shown here is derived from an EMBL/GenBank/DDBJ whole genome shotgun (WGS) entry which is preliminary data.</text>
</comment>
<evidence type="ECO:0000313" key="2">
    <source>
        <dbReference type="EMBL" id="KAK1546237.1"/>
    </source>
</evidence>
<reference evidence="2 3" key="1">
    <citation type="submission" date="2016-10" db="EMBL/GenBank/DDBJ databases">
        <title>The genome sequence of Colletotrichum fioriniae PJ7.</title>
        <authorList>
            <person name="Baroncelli R."/>
        </authorList>
    </citation>
    <scope>NUCLEOTIDE SEQUENCE [LARGE SCALE GENOMIC DNA]</scope>
    <source>
        <strain evidence="2 3">IMI 384185</strain>
    </source>
</reference>
<protein>
    <submittedName>
        <fullName evidence="2">Uncharacterized protein</fullName>
    </submittedName>
</protein>
<dbReference type="RefSeq" id="XP_060355354.1">
    <property type="nucleotide sequence ID" value="XM_060484497.1"/>
</dbReference>
<keyword evidence="3" id="KW-1185">Reference proteome</keyword>
<sequence length="379" mass="41431">MSVKRSSPVSIVKPPADKRIAPIVLPPSHFQRSGLSSAFFFFASLHLIASSGYHRDHPSPACVGCGVDGTRPSSIDKLETSLKLIPPIKCPLNNHEPHLNSECFGWVNVKSLFQSLWSVCGRLMLTHRALQQQLTASRAFRPYSSSGASLTIQHHGRSHSRSCFEGKQAFPDLVGPFASNLSALPAPSSESCLVPNLPSSPPANDPFLSSRFDKSLNSPILAQQAWQGVNVNRRPVRQFWNPKVAPVASLGRHKTESTLDLIVDLTSQRLSQPPSALQALQNRCPRPASNQKTSARVYRPRGAPRETHSRALDSNTEHRPSSHLTFSLNRRPDSLKQASKQAGRSIDPQVGCRLSIPLQLAVLASLPFPPLSPLFESKA</sequence>
<gene>
    <name evidence="2" type="ORF">CPAR01_00204</name>
</gene>
<organism evidence="2 3">
    <name type="scientific">Colletotrichum paranaense</name>
    <dbReference type="NCBI Taxonomy" id="1914294"/>
    <lineage>
        <taxon>Eukaryota</taxon>
        <taxon>Fungi</taxon>
        <taxon>Dikarya</taxon>
        <taxon>Ascomycota</taxon>
        <taxon>Pezizomycotina</taxon>
        <taxon>Sordariomycetes</taxon>
        <taxon>Hypocreomycetidae</taxon>
        <taxon>Glomerellales</taxon>
        <taxon>Glomerellaceae</taxon>
        <taxon>Colletotrichum</taxon>
        <taxon>Colletotrichum acutatum species complex</taxon>
    </lineage>
</organism>
<dbReference type="EMBL" id="MOPA01000001">
    <property type="protein sequence ID" value="KAK1546237.1"/>
    <property type="molecule type" value="Genomic_DNA"/>
</dbReference>
<evidence type="ECO:0000256" key="1">
    <source>
        <dbReference type="SAM" id="MobiDB-lite"/>
    </source>
</evidence>
<evidence type="ECO:0000313" key="3">
    <source>
        <dbReference type="Proteomes" id="UP001241169"/>
    </source>
</evidence>